<dbReference type="Gene3D" id="2.120.10.30">
    <property type="entry name" value="TolB, C-terminal domain"/>
    <property type="match status" value="1"/>
</dbReference>
<dbReference type="InterPro" id="IPR011042">
    <property type="entry name" value="6-blade_b-propeller_TolB-like"/>
</dbReference>
<dbReference type="AlphaFoldDB" id="A0A0S4QGN6"/>
<evidence type="ECO:0000259" key="3">
    <source>
        <dbReference type="Pfam" id="PF08450"/>
    </source>
</evidence>
<reference evidence="5" key="1">
    <citation type="submission" date="2015-11" db="EMBL/GenBank/DDBJ databases">
        <authorList>
            <person name="Varghese N."/>
        </authorList>
    </citation>
    <scope>NUCLEOTIDE SEQUENCE [LARGE SCALE GENOMIC DNA]</scope>
    <source>
        <strain evidence="5">DSM 45899</strain>
    </source>
</reference>
<feature type="signal peptide" evidence="2">
    <location>
        <begin position="1"/>
        <end position="41"/>
    </location>
</feature>
<evidence type="ECO:0000313" key="5">
    <source>
        <dbReference type="Proteomes" id="UP000198802"/>
    </source>
</evidence>
<organism evidence="4 5">
    <name type="scientific">Parafrankia irregularis</name>
    <dbReference type="NCBI Taxonomy" id="795642"/>
    <lineage>
        <taxon>Bacteria</taxon>
        <taxon>Bacillati</taxon>
        <taxon>Actinomycetota</taxon>
        <taxon>Actinomycetes</taxon>
        <taxon>Frankiales</taxon>
        <taxon>Frankiaceae</taxon>
        <taxon>Parafrankia</taxon>
    </lineage>
</organism>
<feature type="region of interest" description="Disordered" evidence="1">
    <location>
        <begin position="41"/>
        <end position="61"/>
    </location>
</feature>
<protein>
    <submittedName>
        <fullName evidence="4">Sugar lactone lactonase YvrE</fullName>
    </submittedName>
</protein>
<accession>A0A0S4QGN6</accession>
<evidence type="ECO:0000313" key="4">
    <source>
        <dbReference type="EMBL" id="CUU54747.1"/>
    </source>
</evidence>
<sequence>MRTAAVQTSTRPTRRPAAARALAVTAAGAVMAAFLAVPAHASPSTSTSTEPAGQTGQTGPACATWTSRVVASGLGTAENLVPDGQGGLLVSTNDSAGKLLRLSPDGAVTPLATDLPYAGGLARDGQWVYVATGASALSGLLGTADGTIVRLRVDGGDRATVATGLVAPNGLARLPDGALVVTRTIDLGLGSSSAVAHVSPQGVLTPRWSALDGTNGVALDPSGEWLYVNRSLAGETWRVDVANPAHAVKVATHPLLAFPDDLTVTAEGLITTRYLAGEVVRIDPATGTTCVLARGLAQASSVRAGDGRGFRADRLYVTSHTGDVYELAPPAG</sequence>
<feature type="chain" id="PRO_5006626213" evidence="2">
    <location>
        <begin position="42"/>
        <end position="332"/>
    </location>
</feature>
<evidence type="ECO:0000256" key="1">
    <source>
        <dbReference type="SAM" id="MobiDB-lite"/>
    </source>
</evidence>
<proteinExistence type="predicted"/>
<name>A0A0S4QGN6_9ACTN</name>
<feature type="compositionally biased region" description="Low complexity" evidence="1">
    <location>
        <begin position="41"/>
        <end position="52"/>
    </location>
</feature>
<dbReference type="EMBL" id="FAOZ01000003">
    <property type="protein sequence ID" value="CUU54747.1"/>
    <property type="molecule type" value="Genomic_DNA"/>
</dbReference>
<dbReference type="Proteomes" id="UP000198802">
    <property type="component" value="Unassembled WGS sequence"/>
</dbReference>
<dbReference type="Pfam" id="PF08450">
    <property type="entry name" value="SGL"/>
    <property type="match status" value="1"/>
</dbReference>
<keyword evidence="5" id="KW-1185">Reference proteome</keyword>
<gene>
    <name evidence="4" type="ORF">Ga0074812_103237</name>
</gene>
<feature type="domain" description="SMP-30/Gluconolactonase/LRE-like region" evidence="3">
    <location>
        <begin position="165"/>
        <end position="320"/>
    </location>
</feature>
<evidence type="ECO:0000256" key="2">
    <source>
        <dbReference type="SAM" id="SignalP"/>
    </source>
</evidence>
<dbReference type="InterPro" id="IPR013658">
    <property type="entry name" value="SGL"/>
</dbReference>
<dbReference type="SUPFAM" id="SSF63829">
    <property type="entry name" value="Calcium-dependent phosphotriesterase"/>
    <property type="match status" value="1"/>
</dbReference>
<dbReference type="RefSeq" id="WP_091272548.1">
    <property type="nucleotide sequence ID" value="NZ_FAOZ01000003.1"/>
</dbReference>
<keyword evidence="2" id="KW-0732">Signal</keyword>